<dbReference type="Proteomes" id="UP000053573">
    <property type="component" value="Unassembled WGS sequence"/>
</dbReference>
<name>A0A0H1B4F9_9EURO</name>
<comment type="caution">
    <text evidence="2">The sequence shown here is derived from an EMBL/GenBank/DDBJ whole genome shotgun (WGS) entry which is preliminary data.</text>
</comment>
<proteinExistence type="predicted"/>
<gene>
    <name evidence="2" type="ORF">EMPG_10613</name>
</gene>
<organism evidence="2 3">
    <name type="scientific">Blastomyces silverae</name>
    <dbReference type="NCBI Taxonomy" id="2060906"/>
    <lineage>
        <taxon>Eukaryota</taxon>
        <taxon>Fungi</taxon>
        <taxon>Dikarya</taxon>
        <taxon>Ascomycota</taxon>
        <taxon>Pezizomycotina</taxon>
        <taxon>Eurotiomycetes</taxon>
        <taxon>Eurotiomycetidae</taxon>
        <taxon>Onygenales</taxon>
        <taxon>Ajellomycetaceae</taxon>
        <taxon>Blastomyces</taxon>
    </lineage>
</organism>
<dbReference type="AlphaFoldDB" id="A0A0H1B4F9"/>
<sequence length="134" mass="14436">MLECDGGVASRQSKLGSRWEDAGNPKFHHNHSKVGTIDTTSCGKVDGYDAFTCAIQLHPSDNLGTTKANLLSSSTDFTSRDSLRRHTHEKSSKCSTSYLLSDLVDQPSLYLGASTMTKEILGSLSLLAPAFAKL</sequence>
<evidence type="ECO:0000256" key="1">
    <source>
        <dbReference type="SAM" id="MobiDB-lite"/>
    </source>
</evidence>
<reference evidence="3" key="1">
    <citation type="journal article" date="2015" name="PLoS Genet.">
        <title>The dynamic genome and transcriptome of the human fungal pathogen Blastomyces and close relative Emmonsia.</title>
        <authorList>
            <person name="Munoz J.F."/>
            <person name="Gauthier G.M."/>
            <person name="Desjardins C.A."/>
            <person name="Gallo J.E."/>
            <person name="Holder J."/>
            <person name="Sullivan T.D."/>
            <person name="Marty A.J."/>
            <person name="Carmen J.C."/>
            <person name="Chen Z."/>
            <person name="Ding L."/>
            <person name="Gujja S."/>
            <person name="Magrini V."/>
            <person name="Misas E."/>
            <person name="Mitreva M."/>
            <person name="Priest M."/>
            <person name="Saif S."/>
            <person name="Whiston E.A."/>
            <person name="Young S."/>
            <person name="Zeng Q."/>
            <person name="Goldman W.E."/>
            <person name="Mardis E.R."/>
            <person name="Taylor J.W."/>
            <person name="McEwen J.G."/>
            <person name="Clay O.K."/>
            <person name="Klein B.S."/>
            <person name="Cuomo C.A."/>
        </authorList>
    </citation>
    <scope>NUCLEOTIDE SEQUENCE [LARGE SCALE GENOMIC DNA]</scope>
    <source>
        <strain evidence="3">UAMH 139</strain>
    </source>
</reference>
<protein>
    <submittedName>
        <fullName evidence="2">Uncharacterized protein</fullName>
    </submittedName>
</protein>
<evidence type="ECO:0000313" key="2">
    <source>
        <dbReference type="EMBL" id="KLJ05953.1"/>
    </source>
</evidence>
<dbReference type="EMBL" id="LDEV01003376">
    <property type="protein sequence ID" value="KLJ05953.1"/>
    <property type="molecule type" value="Genomic_DNA"/>
</dbReference>
<evidence type="ECO:0000313" key="3">
    <source>
        <dbReference type="Proteomes" id="UP000053573"/>
    </source>
</evidence>
<accession>A0A0H1B4F9</accession>
<keyword evidence="3" id="KW-1185">Reference proteome</keyword>
<feature type="region of interest" description="Disordered" evidence="1">
    <location>
        <begin position="1"/>
        <end position="26"/>
    </location>
</feature>